<dbReference type="CDD" id="cd19756">
    <property type="entry name" value="Bbox2"/>
    <property type="match status" value="1"/>
</dbReference>
<organism evidence="3 4">
    <name type="scientific">Aduncisulcus paluster</name>
    <dbReference type="NCBI Taxonomy" id="2918883"/>
    <lineage>
        <taxon>Eukaryota</taxon>
        <taxon>Metamonada</taxon>
        <taxon>Carpediemonas-like organisms</taxon>
        <taxon>Aduncisulcus</taxon>
    </lineage>
</organism>
<accession>A0ABQ5JRZ1</accession>
<feature type="region of interest" description="Disordered" evidence="2">
    <location>
        <begin position="312"/>
        <end position="334"/>
    </location>
</feature>
<sequence length="679" mass="76857">MDFGIKCNIHPEENVTHFCLICFKPLCHICMKDTSCEGHGPFYMIDDAFSRFILPTLRLHNDMLEKHKQTIREKLESVIQKKTSLMEESSVSSEDLKWDPDFAADEKKELLLSAYICGEINLYDRLESIANSISQCQRALTSPEDALLDKTVLAASTSLSHRLYSTRFHTPLPSERAAGISVTDSMSNALEHFLHHDDVLSAPVLSSQRVRLGRLIVSPKARYNKFIRSGFPYFGFYDKCSRCVITVEKEDKHTNPVTYTDIHDHTTWRGDKTENNVRVVLRSLFEQKTAKKEWDEEMATCCTEMAKMRHQLEKKQKKEKKSSKSKPPEVLPKAIPQRRQEKILYYCDSPLHARVFTYTFIRQQSRQKTKETKVDVASKGSTPSLSTPDLSYPKLPLPFPCVCYSAPLADIWTHGASALTPCLSPAPFSFEPTSYTIHDESGVVVFSGGARGYAVLFDFTSCLFNRVHVWGGEKSIGDTSGPAVPPPTTRMVLPVRMMIPRSLDPDIQALVPHDCVVVAHSFMPAHTLRVTAPYDVREVKKFRSPYMSDVCFVGRLKMPSSCSEPTPTGEDGSDGPVVVEQSHVPTFIEGVSLNTWSGQEWEKEMSCAAEIEREVLGDEHVRFHGDTLYPVGSDIVTYDSHLHEEYLHYPANNLFFNICKDIYLFYDVSNGWCVARFSV</sequence>
<dbReference type="Proteomes" id="UP001057375">
    <property type="component" value="Unassembled WGS sequence"/>
</dbReference>
<gene>
    <name evidence="3" type="ORF">ADUPG1_010415</name>
</gene>
<keyword evidence="4" id="KW-1185">Reference proteome</keyword>
<evidence type="ECO:0000256" key="2">
    <source>
        <dbReference type="SAM" id="MobiDB-lite"/>
    </source>
</evidence>
<proteinExistence type="predicted"/>
<evidence type="ECO:0000256" key="1">
    <source>
        <dbReference type="SAM" id="Coils"/>
    </source>
</evidence>
<protein>
    <recommendedName>
        <fullName evidence="5">B box-type domain-containing protein</fullName>
    </recommendedName>
</protein>
<feature type="coiled-coil region" evidence="1">
    <location>
        <begin position="61"/>
        <end position="88"/>
    </location>
</feature>
<dbReference type="EMBL" id="BQXS01011567">
    <property type="protein sequence ID" value="GKT14129.1"/>
    <property type="molecule type" value="Genomic_DNA"/>
</dbReference>
<comment type="caution">
    <text evidence="3">The sequence shown here is derived from an EMBL/GenBank/DDBJ whole genome shotgun (WGS) entry which is preliminary data.</text>
</comment>
<name>A0ABQ5JRZ1_9EUKA</name>
<evidence type="ECO:0008006" key="5">
    <source>
        <dbReference type="Google" id="ProtNLM"/>
    </source>
</evidence>
<evidence type="ECO:0000313" key="3">
    <source>
        <dbReference type="EMBL" id="GKT14129.1"/>
    </source>
</evidence>
<keyword evidence="1" id="KW-0175">Coiled coil</keyword>
<reference evidence="3" key="1">
    <citation type="submission" date="2022-03" db="EMBL/GenBank/DDBJ databases">
        <title>Draft genome sequence of Aduncisulcus paluster, a free-living microaerophilic Fornicata.</title>
        <authorList>
            <person name="Yuyama I."/>
            <person name="Kume K."/>
            <person name="Tamura T."/>
            <person name="Inagaki Y."/>
            <person name="Hashimoto T."/>
        </authorList>
    </citation>
    <scope>NUCLEOTIDE SEQUENCE</scope>
    <source>
        <strain evidence="3">NY0171</strain>
    </source>
</reference>
<dbReference type="SUPFAM" id="SSF57845">
    <property type="entry name" value="B-box zinc-binding domain"/>
    <property type="match status" value="1"/>
</dbReference>
<evidence type="ECO:0000313" key="4">
    <source>
        <dbReference type="Proteomes" id="UP001057375"/>
    </source>
</evidence>